<dbReference type="EC" id="3.6.1.-" evidence="2"/>
<comment type="subcellular location">
    <subcellularLocation>
        <location evidence="2">Nucleus</location>
    </subcellularLocation>
</comment>
<comment type="similarity">
    <text evidence="1 2">Belongs to the DXO/Dom3Z family.</text>
</comment>
<dbReference type="GO" id="GO:0004518">
    <property type="term" value="F:nuclease activity"/>
    <property type="evidence" value="ECO:0007669"/>
    <property type="project" value="UniProtKB-KW"/>
</dbReference>
<dbReference type="PANTHER" id="PTHR12395">
    <property type="entry name" value="DOM-3 RELATED"/>
    <property type="match status" value="1"/>
</dbReference>
<feature type="domain" description="RAI1-like" evidence="3">
    <location>
        <begin position="18"/>
        <end position="258"/>
    </location>
</feature>
<keyword evidence="5" id="KW-1185">Reference proteome</keyword>
<dbReference type="VEuPathDB" id="VectorBase:SCAU008727"/>
<protein>
    <recommendedName>
        <fullName evidence="2">Decapping nuclease</fullName>
        <ecNumber evidence="2">3.6.1.-</ecNumber>
    </recommendedName>
</protein>
<organism evidence="4 5">
    <name type="scientific">Stomoxys calcitrans</name>
    <name type="common">Stable fly</name>
    <name type="synonym">Conops calcitrans</name>
    <dbReference type="NCBI Taxonomy" id="35570"/>
    <lineage>
        <taxon>Eukaryota</taxon>
        <taxon>Metazoa</taxon>
        <taxon>Ecdysozoa</taxon>
        <taxon>Arthropoda</taxon>
        <taxon>Hexapoda</taxon>
        <taxon>Insecta</taxon>
        <taxon>Pterygota</taxon>
        <taxon>Neoptera</taxon>
        <taxon>Endopterygota</taxon>
        <taxon>Diptera</taxon>
        <taxon>Brachycera</taxon>
        <taxon>Muscomorpha</taxon>
        <taxon>Muscoidea</taxon>
        <taxon>Muscidae</taxon>
        <taxon>Stomoxys</taxon>
    </lineage>
</organism>
<dbReference type="OrthoDB" id="5853397at2759"/>
<reference evidence="4" key="1">
    <citation type="submission" date="2020-05" db="UniProtKB">
        <authorList>
            <consortium name="EnsemblMetazoa"/>
        </authorList>
    </citation>
    <scope>IDENTIFICATION</scope>
    <source>
        <strain evidence="4">USDA</strain>
    </source>
</reference>
<evidence type="ECO:0000313" key="4">
    <source>
        <dbReference type="EnsemblMetazoa" id="SCAU008727-PA"/>
    </source>
</evidence>
<keyword evidence="2" id="KW-0540">Nuclease</keyword>
<proteinExistence type="inferred from homology"/>
<dbReference type="AlphaFoldDB" id="A0A1I8PJP6"/>
<keyword evidence="2" id="KW-0479">Metal-binding</keyword>
<dbReference type="GO" id="GO:0110155">
    <property type="term" value="P:NAD-cap decapping"/>
    <property type="evidence" value="ECO:0007669"/>
    <property type="project" value="TreeGrafter"/>
</dbReference>
<comment type="function">
    <text evidence="2">Decapping enzyme for NAD-capped RNAs: specifically hydrolyzes the nicotinamide adenine dinucleotide (NAD) cap from a subset of RNAs by removing the entire NAD moiety from the 5'-end of an NAD-capped RNA.</text>
</comment>
<dbReference type="GO" id="GO:0000956">
    <property type="term" value="P:nuclear-transcribed mRNA catabolic process"/>
    <property type="evidence" value="ECO:0007669"/>
    <property type="project" value="TreeGrafter"/>
</dbReference>
<dbReference type="GO" id="GO:0005634">
    <property type="term" value="C:nucleus"/>
    <property type="evidence" value="ECO:0007669"/>
    <property type="project" value="UniProtKB-SubCell"/>
</dbReference>
<dbReference type="Proteomes" id="UP000095300">
    <property type="component" value="Unassembled WGS sequence"/>
</dbReference>
<keyword evidence="2" id="KW-0378">Hydrolase</keyword>
<dbReference type="Pfam" id="PF08652">
    <property type="entry name" value="RAI1"/>
    <property type="match status" value="1"/>
</dbReference>
<sequence>MSSVEVSSTSTLNYHKRSAIYTGRRVLTKIMQWCYEKKFDFHVLVSRYNGNLYMAGDRSWEGIPSNVHHKRFEQLLFADSPEKPPNCDEPINENITQSVLHRCKLGNYEILYAGEAQGIISEEKIENLDDMEALDKCRFVFTKQLWANVKDKENKFLTYWIQSYLSAIDDIYVGYKSFGGFVETPIECMKISDMPRKYSWDPAVCFGFLNYFLEQVEQLMSKVNCLHTVYEFTFRVRDKATVYEIYEGNSDKSFIPQFYADFVARGSPMETNDETN</sequence>
<evidence type="ECO:0000313" key="5">
    <source>
        <dbReference type="Proteomes" id="UP000095300"/>
    </source>
</evidence>
<evidence type="ECO:0000259" key="3">
    <source>
        <dbReference type="Pfam" id="PF08652"/>
    </source>
</evidence>
<dbReference type="PANTHER" id="PTHR12395:SF9">
    <property type="entry name" value="DECAPPING AND EXORIBONUCLEASE PROTEIN"/>
    <property type="match status" value="1"/>
</dbReference>
<name>A0A1I8PJP6_STOCA</name>
<comment type="cofactor">
    <cofactor evidence="2">
        <name>a divalent metal cation</name>
        <dbReference type="ChEBI" id="CHEBI:60240"/>
    </cofactor>
</comment>
<evidence type="ECO:0000256" key="2">
    <source>
        <dbReference type="RuleBase" id="RU367113"/>
    </source>
</evidence>
<accession>A0A1I8PJP6</accession>
<dbReference type="EnsemblMetazoa" id="SCAU008727-RA">
    <property type="protein sequence ID" value="SCAU008727-PA"/>
    <property type="gene ID" value="SCAU008727"/>
</dbReference>
<dbReference type="STRING" id="35570.A0A1I8PJP6"/>
<evidence type="ECO:0000256" key="1">
    <source>
        <dbReference type="ARBA" id="ARBA00006562"/>
    </source>
</evidence>
<dbReference type="GO" id="GO:0003723">
    <property type="term" value="F:RNA binding"/>
    <property type="evidence" value="ECO:0007669"/>
    <property type="project" value="UniProtKB-KW"/>
</dbReference>
<dbReference type="GO" id="GO:0005829">
    <property type="term" value="C:cytosol"/>
    <property type="evidence" value="ECO:0007669"/>
    <property type="project" value="TreeGrafter"/>
</dbReference>
<dbReference type="InterPro" id="IPR039039">
    <property type="entry name" value="RAI1-like_fam"/>
</dbReference>
<keyword evidence="2" id="KW-0539">Nucleus</keyword>
<keyword evidence="2" id="KW-0547">Nucleotide-binding</keyword>
<dbReference type="GO" id="GO:0000166">
    <property type="term" value="F:nucleotide binding"/>
    <property type="evidence" value="ECO:0007669"/>
    <property type="project" value="UniProtKB-KW"/>
</dbReference>
<dbReference type="GO" id="GO:0046872">
    <property type="term" value="F:metal ion binding"/>
    <property type="evidence" value="ECO:0007669"/>
    <property type="project" value="UniProtKB-KW"/>
</dbReference>
<dbReference type="GO" id="GO:0034353">
    <property type="term" value="F:mRNA 5'-diphosphatase activity"/>
    <property type="evidence" value="ECO:0007669"/>
    <property type="project" value="TreeGrafter"/>
</dbReference>
<dbReference type="InterPro" id="IPR013961">
    <property type="entry name" value="RAI1"/>
</dbReference>
<keyword evidence="2" id="KW-0694">RNA-binding</keyword>
<gene>
    <name evidence="4" type="primary">106093821</name>
</gene>